<dbReference type="Proteomes" id="UP001432360">
    <property type="component" value="Chromosome"/>
</dbReference>
<reference evidence="2" key="1">
    <citation type="submission" date="2023-08" db="EMBL/GenBank/DDBJ databases">
        <title>Complete genome sequence of Sinorhizobium chiapanecum ITTG S70 isolated from Acaciella angustissima nodules in Chiapas-Mexico.</title>
        <authorList>
            <person name="Rincon-Rosales R."/>
            <person name="Rogel M.A."/>
            <person name="Rincon-Medina C.I."/>
            <person name="Guerrero G."/>
            <person name="Manzano-Gomez L.A."/>
            <person name="Lopez-Lopez A."/>
            <person name="Rincon Molina F.A."/>
            <person name="Martinez-Romero E."/>
        </authorList>
    </citation>
    <scope>NUCLEOTIDE SEQUENCE</scope>
    <source>
        <strain evidence="2">ITTG S70</strain>
    </source>
</reference>
<dbReference type="Pfam" id="PF06568">
    <property type="entry name" value="YjiS-like"/>
    <property type="match status" value="1"/>
</dbReference>
<organism evidence="2 3">
    <name type="scientific">Sinorhizobium chiapasense</name>
    <dbReference type="NCBI Taxonomy" id="501572"/>
    <lineage>
        <taxon>Bacteria</taxon>
        <taxon>Pseudomonadati</taxon>
        <taxon>Pseudomonadota</taxon>
        <taxon>Alphaproteobacteria</taxon>
        <taxon>Hyphomicrobiales</taxon>
        <taxon>Rhizobiaceae</taxon>
        <taxon>Sinorhizobium/Ensifer group</taxon>
        <taxon>Sinorhizobium</taxon>
    </lineage>
</organism>
<evidence type="ECO:0000313" key="2">
    <source>
        <dbReference type="EMBL" id="WVT03106.1"/>
    </source>
</evidence>
<dbReference type="RefSeq" id="WP_331372345.1">
    <property type="nucleotide sequence ID" value="NZ_CP133148.1"/>
</dbReference>
<dbReference type="InterPro" id="IPR009506">
    <property type="entry name" value="YjiS-like"/>
</dbReference>
<keyword evidence="3" id="KW-1185">Reference proteome</keyword>
<gene>
    <name evidence="2" type="ORF">RB548_16635</name>
</gene>
<protein>
    <submittedName>
        <fullName evidence="2">DUF1127 domain-containing protein</fullName>
    </submittedName>
</protein>
<sequence length="99" mass="11425">MSNSTSAYLNQAHVVSKLIPPQPKVPAFAALEGRSMAFRLLARLARWMDTRRGRLDLLQLSDYQLKDIGLSRGAAYNDFYKRDYHDDLARTDPNHRDQF</sequence>
<evidence type="ECO:0000259" key="1">
    <source>
        <dbReference type="Pfam" id="PF06568"/>
    </source>
</evidence>
<feature type="domain" description="YjiS-like" evidence="1">
    <location>
        <begin position="40"/>
        <end position="75"/>
    </location>
</feature>
<dbReference type="EMBL" id="CP133148">
    <property type="protein sequence ID" value="WVT03106.1"/>
    <property type="molecule type" value="Genomic_DNA"/>
</dbReference>
<evidence type="ECO:0000313" key="3">
    <source>
        <dbReference type="Proteomes" id="UP001432360"/>
    </source>
</evidence>
<accession>A0ABZ2B6H2</accession>
<name>A0ABZ2B6H2_9HYPH</name>
<proteinExistence type="predicted"/>